<sequence>MLIRLGLPNATRYNWLSHAEIRDADKARAAYATAGGDVGACQANVTRETDELDKARDYELKERKRAIQLQSFKDGGWTLGEYNKALFDDYFASKGVDQSQVKNTIRLCSTIILPAKV</sequence>
<evidence type="ECO:0000313" key="2">
    <source>
        <dbReference type="Proteomes" id="UP000054513"/>
    </source>
</evidence>
<evidence type="ECO:0000313" key="1">
    <source>
        <dbReference type="EMBL" id="KTC58192.1"/>
    </source>
</evidence>
<accession>A0AAW3LW28</accession>
<reference evidence="1 2" key="1">
    <citation type="submission" date="2015-09" db="EMBL/GenBank/DDBJ databases">
        <title>Genome sequence of ICMP 19499.</title>
        <authorList>
            <person name="Visnovsky S.B."/>
            <person name="Lu A."/>
            <person name="Panda P."/>
            <person name="Pitman A.R."/>
        </authorList>
    </citation>
    <scope>NUCLEOTIDE SEQUENCE [LARGE SCALE GENOMIC DNA]</scope>
    <source>
        <strain evidence="1 2">ICMP 19499</strain>
    </source>
</reference>
<proteinExistence type="predicted"/>
<dbReference type="EMBL" id="LKCI01000048">
    <property type="protein sequence ID" value="KTC58192.1"/>
    <property type="molecule type" value="Genomic_DNA"/>
</dbReference>
<name>A0AAW3LW28_PSESS</name>
<protein>
    <submittedName>
        <fullName evidence="1">Uncharacterized protein</fullName>
    </submittedName>
</protein>
<organism evidence="1 2">
    <name type="scientific">Pseudomonas savastanoi</name>
    <name type="common">Pseudomonas syringae pv. savastanoi</name>
    <dbReference type="NCBI Taxonomy" id="29438"/>
    <lineage>
        <taxon>Bacteria</taxon>
        <taxon>Pseudomonadati</taxon>
        <taxon>Pseudomonadota</taxon>
        <taxon>Gammaproteobacteria</taxon>
        <taxon>Pseudomonadales</taxon>
        <taxon>Pseudomonadaceae</taxon>
        <taxon>Pseudomonas</taxon>
    </lineage>
</organism>
<gene>
    <name evidence="1" type="ORF">AO287_19470</name>
</gene>
<comment type="caution">
    <text evidence="1">The sequence shown here is derived from an EMBL/GenBank/DDBJ whole genome shotgun (WGS) entry which is preliminary data.</text>
</comment>
<dbReference type="AlphaFoldDB" id="A0AAW3LW28"/>
<dbReference type="Proteomes" id="UP000054513">
    <property type="component" value="Unassembled WGS sequence"/>
</dbReference>